<dbReference type="SUPFAM" id="SSF52096">
    <property type="entry name" value="ClpP/crotonase"/>
    <property type="match status" value="1"/>
</dbReference>
<dbReference type="Proteomes" id="UP000648984">
    <property type="component" value="Unassembled WGS sequence"/>
</dbReference>
<dbReference type="InterPro" id="IPR001753">
    <property type="entry name" value="Enoyl-CoA_hydra/iso"/>
</dbReference>
<dbReference type="Pfam" id="PF00378">
    <property type="entry name" value="ECH_1"/>
    <property type="match status" value="1"/>
</dbReference>
<name>A0ABX1QGC7_9RHOO</name>
<organism evidence="2 3">
    <name type="scientific">Aromatoleum diolicum</name>
    <dbReference type="NCBI Taxonomy" id="75796"/>
    <lineage>
        <taxon>Bacteria</taxon>
        <taxon>Pseudomonadati</taxon>
        <taxon>Pseudomonadota</taxon>
        <taxon>Betaproteobacteria</taxon>
        <taxon>Rhodocyclales</taxon>
        <taxon>Rhodocyclaceae</taxon>
        <taxon>Aromatoleum</taxon>
    </lineage>
</organism>
<comment type="caution">
    <text evidence="2">The sequence shown here is derived from an EMBL/GenBank/DDBJ whole genome shotgun (WGS) entry which is preliminary data.</text>
</comment>
<accession>A0ABX1QGC7</accession>
<evidence type="ECO:0000256" key="1">
    <source>
        <dbReference type="ARBA" id="ARBA00005254"/>
    </source>
</evidence>
<dbReference type="Gene3D" id="3.90.226.10">
    <property type="entry name" value="2-enoyl-CoA Hydratase, Chain A, domain 1"/>
    <property type="match status" value="1"/>
</dbReference>
<keyword evidence="3" id="KW-1185">Reference proteome</keyword>
<sequence length="340" mass="35585">MADGVPSMLDLAGLRELRFASAAGAGGWPFASDPFLVVAPVGVELGDEDAIAAWLAVQPCPVIGIAAKTGAVTAARAVLAACDVVVDDIGDVAPIVANIRKAPLAAMTLVQVLRVTAGMPPEQALVVESLAYATLQAGPEFAAWSRANPSAPHRIVAEEGPAVRIERDGPRLDLVLNRPRNRNPMSVEMRDALCEALQFVVTDDSIASVRLSGAGACFSTGGEVREFGTAPDPATAHAVRSQRLPAAVLLACAERVSAHLQGACIGSGIELPAFARRVTAARDTFIQLPELRFGLIPGAGGCVSLPRRIGRQRTAWLALSMRRINAATAREWGLVDEIVD</sequence>
<dbReference type="PANTHER" id="PTHR43802:SF1">
    <property type="entry name" value="IP11341P-RELATED"/>
    <property type="match status" value="1"/>
</dbReference>
<dbReference type="PANTHER" id="PTHR43802">
    <property type="entry name" value="ENOYL-COA HYDRATASE"/>
    <property type="match status" value="1"/>
</dbReference>
<proteinExistence type="inferred from homology"/>
<evidence type="ECO:0000313" key="2">
    <source>
        <dbReference type="EMBL" id="NMG76471.1"/>
    </source>
</evidence>
<reference evidence="2 3" key="1">
    <citation type="submission" date="2019-12" db="EMBL/GenBank/DDBJ databases">
        <title>Comparative genomics gives insights into the taxonomy of the Azoarcus-Aromatoleum group and reveals separate origins of nif in the plant-associated Azoarcus and non-plant-associated Aromatoleum sub-groups.</title>
        <authorList>
            <person name="Lafos M."/>
            <person name="Maluk M."/>
            <person name="Batista M."/>
            <person name="Junghare M."/>
            <person name="Carmona M."/>
            <person name="Faoro H."/>
            <person name="Cruz L.M."/>
            <person name="Battistoni F."/>
            <person name="De Souza E."/>
            <person name="Pedrosa F."/>
            <person name="Chen W.-M."/>
            <person name="Poole P.S."/>
            <person name="Dixon R.A."/>
            <person name="James E.K."/>
        </authorList>
    </citation>
    <scope>NUCLEOTIDE SEQUENCE [LARGE SCALE GENOMIC DNA]</scope>
    <source>
        <strain evidence="2 3">22Lin</strain>
    </source>
</reference>
<dbReference type="EMBL" id="WTVQ01000033">
    <property type="protein sequence ID" value="NMG76471.1"/>
    <property type="molecule type" value="Genomic_DNA"/>
</dbReference>
<evidence type="ECO:0000313" key="3">
    <source>
        <dbReference type="Proteomes" id="UP000648984"/>
    </source>
</evidence>
<dbReference type="CDD" id="cd06558">
    <property type="entry name" value="crotonase-like"/>
    <property type="match status" value="1"/>
</dbReference>
<gene>
    <name evidence="2" type="ORF">GPA25_17060</name>
</gene>
<dbReference type="InterPro" id="IPR029045">
    <property type="entry name" value="ClpP/crotonase-like_dom_sf"/>
</dbReference>
<protein>
    <submittedName>
        <fullName evidence="2">Enoyl-CoA hydratase/isomerase family protein</fullName>
    </submittedName>
</protein>
<comment type="similarity">
    <text evidence="1">Belongs to the enoyl-CoA hydratase/isomerase family.</text>
</comment>